<dbReference type="RefSeq" id="WP_394477473.1">
    <property type="nucleotide sequence ID" value="NZ_JBIGHV010000002.1"/>
</dbReference>
<keyword evidence="1" id="KW-0732">Signal</keyword>
<evidence type="ECO:0000313" key="3">
    <source>
        <dbReference type="Proteomes" id="UP001606210"/>
    </source>
</evidence>
<feature type="signal peptide" evidence="1">
    <location>
        <begin position="1"/>
        <end position="22"/>
    </location>
</feature>
<reference evidence="2 3" key="1">
    <citation type="submission" date="2024-08" db="EMBL/GenBank/DDBJ databases">
        <authorList>
            <person name="Lu H."/>
        </authorList>
    </citation>
    <scope>NUCLEOTIDE SEQUENCE [LARGE SCALE GENOMIC DNA]</scope>
    <source>
        <strain evidence="2 3">LYH14W</strain>
    </source>
</reference>
<dbReference type="Gene3D" id="2.60.40.10">
    <property type="entry name" value="Immunoglobulins"/>
    <property type="match status" value="1"/>
</dbReference>
<sequence>MALFRTRLLATALLLAPLLALAAPDDAPTPLRRLEVQLDGRALAEPIDVFQTDYQVLLPLGTVSRLLGLDIRVQTASGRAAGTLPGSGEPFCLDLVDSTMRIGERRLAFEPRLAQAIGSDIYVSTQLLARWLNLELAVDLPHWQLRLRARDAIAATPPPPPSPAGPRRLDDTNLLVLEVTLDGQVLSDSFSAYQDGTQTLLPLGELSRLLTLAIQVRPDRGSAEGRLPRERGFALNLAESLASVGGREQGFEPRLAGVVGDDIYVSKQLLTRWLPLDLQVDLATLKLNVQPREKLPLQQKLERERLAAALAGLQPAERPNYPYAASTPGLIDVPSIDQSFGADARFGRHSRQYKAAYTAYITSDLLGMEGSAYVLKTQDKARPDLRLTLARNDPDGGLLGPLRARSVALGNLALPSVRNVMQGSAKGNGMAVSNRPLEQPNSFDRHSLRGDLQPGWDVTLYYNDQLLGYQSSRADGQYAFDDLPLSFGANEFRLVFHGPLGQLRVEKQSFLLDQASVKPGEVYYTLASQVADDGSVRSVAQADIGLGKKFTGKVGLVRRPRLVNGVAAESLDYGQLGLLAYLDAMIVSGQLSTMRGGGALGELGVKTRLGSFALDLLHTQRQGRFINDQFADVAGGVRRRDELRLQGSVRLGGLPRVALDFSALRNAMEVGPEHLQLGLRTAAMLGGTAISNSLRWQHSGAFTGTDGALQLSRRVADVGLNAQFNYRLQPGASLQAIAISADRTLADGYQVNAGLLRSMDSGLTLLSGGFSKNLGSFGLALSASYSSQRELALGLQLFVALDRDPRSGRWQFDGQPLAGSGAVSARAFVDRNMNSIRDPGEEVVANAGFILNGGGRHPRLTDAGGVALLNRLAPGRYADIALDPSTLEDPQWKPLVPGARVLPRPGRIEQLEFPVITTSEVEGTIYLVEADGRKRGIGDAQVELVNGDGQVVATTTSSADGYYLFHQVTPGALRLRIAPEQAAKLKLVGALERAVEVPANGDFLSGLDLELRL</sequence>
<dbReference type="InterPro" id="IPR013783">
    <property type="entry name" value="Ig-like_fold"/>
</dbReference>
<accession>A0ABW7EZG7</accession>
<name>A0ABW7EZG7_9BURK</name>
<protein>
    <recommendedName>
        <fullName evidence="4">Carboxypeptidase regulatory-like domain-containing protein</fullName>
    </recommendedName>
</protein>
<organism evidence="2 3">
    <name type="scientific">Pelomonas parva</name>
    <dbReference type="NCBI Taxonomy" id="3299032"/>
    <lineage>
        <taxon>Bacteria</taxon>
        <taxon>Pseudomonadati</taxon>
        <taxon>Pseudomonadota</taxon>
        <taxon>Betaproteobacteria</taxon>
        <taxon>Burkholderiales</taxon>
        <taxon>Sphaerotilaceae</taxon>
        <taxon>Roseateles</taxon>
    </lineage>
</organism>
<keyword evidence="3" id="KW-1185">Reference proteome</keyword>
<evidence type="ECO:0000313" key="2">
    <source>
        <dbReference type="EMBL" id="MFG6429768.1"/>
    </source>
</evidence>
<feature type="chain" id="PRO_5045970052" description="Carboxypeptidase regulatory-like domain-containing protein" evidence="1">
    <location>
        <begin position="23"/>
        <end position="1013"/>
    </location>
</feature>
<dbReference type="Proteomes" id="UP001606210">
    <property type="component" value="Unassembled WGS sequence"/>
</dbReference>
<gene>
    <name evidence="2" type="ORF">ACG00Y_07590</name>
</gene>
<dbReference type="SUPFAM" id="SSF49478">
    <property type="entry name" value="Cna protein B-type domain"/>
    <property type="match status" value="1"/>
</dbReference>
<comment type="caution">
    <text evidence="2">The sequence shown here is derived from an EMBL/GenBank/DDBJ whole genome shotgun (WGS) entry which is preliminary data.</text>
</comment>
<proteinExistence type="predicted"/>
<dbReference type="EMBL" id="JBIGHV010000002">
    <property type="protein sequence ID" value="MFG6429768.1"/>
    <property type="molecule type" value="Genomic_DNA"/>
</dbReference>
<evidence type="ECO:0000256" key="1">
    <source>
        <dbReference type="SAM" id="SignalP"/>
    </source>
</evidence>
<evidence type="ECO:0008006" key="4">
    <source>
        <dbReference type="Google" id="ProtNLM"/>
    </source>
</evidence>